<organism evidence="1 2">
    <name type="scientific">Labilibaculum antarcticum</name>
    <dbReference type="NCBI Taxonomy" id="1717717"/>
    <lineage>
        <taxon>Bacteria</taxon>
        <taxon>Pseudomonadati</taxon>
        <taxon>Bacteroidota</taxon>
        <taxon>Bacteroidia</taxon>
        <taxon>Marinilabiliales</taxon>
        <taxon>Marinifilaceae</taxon>
        <taxon>Labilibaculum</taxon>
    </lineage>
</organism>
<dbReference type="Gene3D" id="3.30.70.1280">
    <property type="entry name" value="SP0830-like domains"/>
    <property type="match status" value="1"/>
</dbReference>
<dbReference type="KEGG" id="mbas:ALGA_3625"/>
<dbReference type="InterPro" id="IPR012545">
    <property type="entry name" value="DUF1697"/>
</dbReference>
<reference evidence="1 2" key="1">
    <citation type="journal article" date="2018" name="Mar. Genomics">
        <title>Complete genome sequence of Marinifilaceae bacterium strain SPP2, isolated from the Antarctic marine sediment.</title>
        <authorList>
            <person name="Watanabe M."/>
            <person name="Kojima H."/>
            <person name="Fukui M."/>
        </authorList>
    </citation>
    <scope>NUCLEOTIDE SEQUENCE [LARGE SCALE GENOMIC DNA]</scope>
    <source>
        <strain evidence="1 2">SPP2</strain>
    </source>
</reference>
<dbReference type="Pfam" id="PF08002">
    <property type="entry name" value="DUF1697"/>
    <property type="match status" value="1"/>
</dbReference>
<keyword evidence="2" id="KW-1185">Reference proteome</keyword>
<dbReference type="Proteomes" id="UP000218267">
    <property type="component" value="Chromosome"/>
</dbReference>
<name>A0A1Y1CNC9_9BACT</name>
<dbReference type="AlphaFoldDB" id="A0A1Y1CNC9"/>
<evidence type="ECO:0000313" key="2">
    <source>
        <dbReference type="Proteomes" id="UP000218267"/>
    </source>
</evidence>
<dbReference type="OrthoDB" id="9806494at2"/>
<evidence type="ECO:0000313" key="1">
    <source>
        <dbReference type="EMBL" id="BAX81917.1"/>
    </source>
</evidence>
<proteinExistence type="predicted"/>
<dbReference type="EMBL" id="AP018042">
    <property type="protein sequence ID" value="BAX81917.1"/>
    <property type="molecule type" value="Genomic_DNA"/>
</dbReference>
<gene>
    <name evidence="1" type="ORF">ALGA_3625</name>
</gene>
<dbReference type="PANTHER" id="PTHR36439:SF1">
    <property type="entry name" value="DUF1697 DOMAIN-CONTAINING PROTEIN"/>
    <property type="match status" value="1"/>
</dbReference>
<dbReference type="PIRSF" id="PIRSF008502">
    <property type="entry name" value="UCP008502"/>
    <property type="match status" value="1"/>
</dbReference>
<protein>
    <recommendedName>
        <fullName evidence="3">DUF1697 domain-containing protein</fullName>
    </recommendedName>
</protein>
<accession>A0A1Y1CNC9</accession>
<dbReference type="Gene3D" id="3.30.70.1260">
    <property type="entry name" value="bacterial protein sp0830 like"/>
    <property type="match status" value="1"/>
</dbReference>
<dbReference type="PANTHER" id="PTHR36439">
    <property type="entry name" value="BLL4334 PROTEIN"/>
    <property type="match status" value="1"/>
</dbReference>
<evidence type="ECO:0008006" key="3">
    <source>
        <dbReference type="Google" id="ProtNLM"/>
    </source>
</evidence>
<reference evidence="2" key="2">
    <citation type="journal article" date="2020" name="Antonie Van Leeuwenhoek">
        <title>Labilibaculum antarcticum sp. nov., a novel facultative anaerobic, psychrotorelant bacterium isolated from marine sediment of Antarctica.</title>
        <authorList>
            <person name="Watanabe M."/>
            <person name="Kojima H."/>
            <person name="Fukui M."/>
        </authorList>
    </citation>
    <scope>NUCLEOTIDE SEQUENCE [LARGE SCALE GENOMIC DNA]</scope>
    <source>
        <strain evidence="2">SPP2</strain>
    </source>
</reference>
<dbReference type="RefSeq" id="WP_096431775.1">
    <property type="nucleotide sequence ID" value="NZ_AP018042.1"/>
</dbReference>
<sequence>MSKRVKYISVLRGINVGGKRKILMADLKKMYAELGFENCISYIQSGNLIFESKKLSNTELGGKIEDAISEKFGFAVPVIVRTCEEWEQSVLANPYTNSHEKESLCLTFLNETPKAELTAVISELNFEPDSFRIIDKDVFIYCSRKYHQTKLSNQFFESKLKVKATTRNWNTVLKLLELSAE</sequence>
<dbReference type="SUPFAM" id="SSF160379">
    <property type="entry name" value="SP0830-like"/>
    <property type="match status" value="1"/>
</dbReference>